<dbReference type="SUPFAM" id="SSF52058">
    <property type="entry name" value="L domain-like"/>
    <property type="match status" value="1"/>
</dbReference>
<dbReference type="Gene3D" id="3.80.10.10">
    <property type="entry name" value="Ribonuclease Inhibitor"/>
    <property type="match status" value="1"/>
</dbReference>
<dbReference type="AlphaFoldDB" id="A0AAD9KED8"/>
<organism evidence="1 2">
    <name type="scientific">Paralvinella palmiformis</name>
    <dbReference type="NCBI Taxonomy" id="53620"/>
    <lineage>
        <taxon>Eukaryota</taxon>
        <taxon>Metazoa</taxon>
        <taxon>Spiralia</taxon>
        <taxon>Lophotrochozoa</taxon>
        <taxon>Annelida</taxon>
        <taxon>Polychaeta</taxon>
        <taxon>Sedentaria</taxon>
        <taxon>Canalipalpata</taxon>
        <taxon>Terebellida</taxon>
        <taxon>Terebelliformia</taxon>
        <taxon>Alvinellidae</taxon>
        <taxon>Paralvinella</taxon>
    </lineage>
</organism>
<evidence type="ECO:0000313" key="1">
    <source>
        <dbReference type="EMBL" id="KAK2169535.1"/>
    </source>
</evidence>
<sequence length="122" mass="13507">MTLYWTGSDLPNINALKRDLLSDGNNIEEGRELLYPALTLLDISHNCMMSLTPDIGLFTQLSELKIAGNRLKELPSEMGLLKKLWNLDLSGCPAEKCLQALLGDKAKKTAAVLSYLKSVKEE</sequence>
<reference evidence="1" key="1">
    <citation type="journal article" date="2023" name="Mol. Biol. Evol.">
        <title>Third-Generation Sequencing Reveals the Adaptive Role of the Epigenome in Three Deep-Sea Polychaetes.</title>
        <authorList>
            <person name="Perez M."/>
            <person name="Aroh O."/>
            <person name="Sun Y."/>
            <person name="Lan Y."/>
            <person name="Juniper S.K."/>
            <person name="Young C.R."/>
            <person name="Angers B."/>
            <person name="Qian P.Y."/>
        </authorList>
    </citation>
    <scope>NUCLEOTIDE SEQUENCE</scope>
    <source>
        <strain evidence="1">P08H-3</strain>
    </source>
</reference>
<accession>A0AAD9KED8</accession>
<protein>
    <submittedName>
        <fullName evidence="1">Uncharacterized protein</fullName>
    </submittedName>
</protein>
<dbReference type="EMBL" id="JAODUP010000009">
    <property type="protein sequence ID" value="KAK2169535.1"/>
    <property type="molecule type" value="Genomic_DNA"/>
</dbReference>
<dbReference type="InterPro" id="IPR032675">
    <property type="entry name" value="LRR_dom_sf"/>
</dbReference>
<keyword evidence="2" id="KW-1185">Reference proteome</keyword>
<proteinExistence type="predicted"/>
<evidence type="ECO:0000313" key="2">
    <source>
        <dbReference type="Proteomes" id="UP001208570"/>
    </source>
</evidence>
<comment type="caution">
    <text evidence="1">The sequence shown here is derived from an EMBL/GenBank/DDBJ whole genome shotgun (WGS) entry which is preliminary data.</text>
</comment>
<gene>
    <name evidence="1" type="ORF">LSH36_9g14011</name>
</gene>
<name>A0AAD9KED8_9ANNE</name>
<dbReference type="Proteomes" id="UP001208570">
    <property type="component" value="Unassembled WGS sequence"/>
</dbReference>